<evidence type="ECO:0000256" key="1">
    <source>
        <dbReference type="SAM" id="MobiDB-lite"/>
    </source>
</evidence>
<feature type="region of interest" description="Disordered" evidence="1">
    <location>
        <begin position="231"/>
        <end position="323"/>
    </location>
</feature>
<keyword evidence="4" id="KW-1185">Reference proteome</keyword>
<feature type="domain" description="DUF3752" evidence="2">
    <location>
        <begin position="295"/>
        <end position="389"/>
    </location>
</feature>
<dbReference type="PANTHER" id="PTHR46370">
    <property type="entry name" value="GPALPP MOTIFS-CONTAINING PROTEIN 1"/>
    <property type="match status" value="1"/>
</dbReference>
<gene>
    <name evidence="3" type="ORF">AV274_4063</name>
</gene>
<accession>A0A196SDQ3</accession>
<feature type="compositionally biased region" description="Basic residues" evidence="1">
    <location>
        <begin position="7"/>
        <end position="27"/>
    </location>
</feature>
<feature type="compositionally biased region" description="Basic and acidic residues" evidence="1">
    <location>
        <begin position="268"/>
        <end position="277"/>
    </location>
</feature>
<dbReference type="InterPro" id="IPR022226">
    <property type="entry name" value="DUF3752"/>
</dbReference>
<sequence>MPDSSRHSHSHHRHHHHKRERSHHHHHGLESKERLVETEQKGIEESKVNANAGREMEPIEEKKDQEKQTESLLDRINKVKRILLDYRRNYPDDFRELKTQLDLLDNGYGVELSKIPNSLLQGTLQVCFNLLELPETPRGYFWNEEDYNDCGVFDVLGDCFAENVEEVEASLRPPPKAVADENALDLEEVEEEEEDVAMGPERPPPPVMVGPSIPDAIKELMDQGIPVQIEEEDDDEVGPALPQQEQRKPTAEALEQVSQLSAAMKGDAAPKHTERQRWMTMMPKDPISAAFATGRPRRFANVPAGCTMDPSWTETPEEREQRRREHLAKTLVGGYVEERLTKEEEAKKQAELEKYFEEYEREHRSESLGEIHKRLKAEKKEQGEDVYSRDAIFRNSRKRGRGNPSSFQYNSSGSLKSRFGTVTYKAGSS</sequence>
<dbReference type="Proteomes" id="UP000078348">
    <property type="component" value="Unassembled WGS sequence"/>
</dbReference>
<proteinExistence type="predicted"/>
<feature type="compositionally biased region" description="Basic and acidic residues" evidence="1">
    <location>
        <begin position="54"/>
        <end position="68"/>
    </location>
</feature>
<evidence type="ECO:0000313" key="4">
    <source>
        <dbReference type="Proteomes" id="UP000078348"/>
    </source>
</evidence>
<feature type="region of interest" description="Disordered" evidence="1">
    <location>
        <begin position="188"/>
        <end position="207"/>
    </location>
</feature>
<evidence type="ECO:0000313" key="3">
    <source>
        <dbReference type="EMBL" id="OAO14262.1"/>
    </source>
</evidence>
<feature type="compositionally biased region" description="Polar residues" evidence="1">
    <location>
        <begin position="403"/>
        <end position="415"/>
    </location>
</feature>
<dbReference type="Pfam" id="PF12572">
    <property type="entry name" value="DUF3752"/>
    <property type="match status" value="1"/>
</dbReference>
<comment type="caution">
    <text evidence="3">The sequence shown here is derived from an EMBL/GenBank/DDBJ whole genome shotgun (WGS) entry which is preliminary data.</text>
</comment>
<dbReference type="OrthoDB" id="73491at2759"/>
<feature type="compositionally biased region" description="Basic and acidic residues" evidence="1">
    <location>
        <begin position="28"/>
        <end position="47"/>
    </location>
</feature>
<protein>
    <recommendedName>
        <fullName evidence="2">DUF3752 domain-containing protein</fullName>
    </recommendedName>
</protein>
<dbReference type="EMBL" id="LXWW01000272">
    <property type="protein sequence ID" value="OAO14262.1"/>
    <property type="molecule type" value="Genomic_DNA"/>
</dbReference>
<name>A0A196SDQ3_BLAHN</name>
<feature type="compositionally biased region" description="Basic and acidic residues" evidence="1">
    <location>
        <begin position="359"/>
        <end position="392"/>
    </location>
</feature>
<dbReference type="AlphaFoldDB" id="A0A196SDQ3"/>
<dbReference type="PANTHER" id="PTHR46370:SF1">
    <property type="entry name" value="GPALPP MOTIFS-CONTAINING PROTEIN 1"/>
    <property type="match status" value="1"/>
</dbReference>
<organism evidence="3 4">
    <name type="scientific">Blastocystis sp. subtype 1 (strain ATCC 50177 / NandII)</name>
    <dbReference type="NCBI Taxonomy" id="478820"/>
    <lineage>
        <taxon>Eukaryota</taxon>
        <taxon>Sar</taxon>
        <taxon>Stramenopiles</taxon>
        <taxon>Bigyra</taxon>
        <taxon>Opalozoa</taxon>
        <taxon>Opalinata</taxon>
        <taxon>Blastocystidae</taxon>
        <taxon>Blastocystis</taxon>
    </lineage>
</organism>
<reference evidence="3 4" key="1">
    <citation type="submission" date="2016-05" db="EMBL/GenBank/DDBJ databases">
        <title>Nuclear genome of Blastocystis sp. subtype 1 NandII.</title>
        <authorList>
            <person name="Gentekaki E."/>
            <person name="Curtis B."/>
            <person name="Stairs C."/>
            <person name="Eme L."/>
            <person name="Herman E."/>
            <person name="Klimes V."/>
            <person name="Arias M.C."/>
            <person name="Elias M."/>
            <person name="Hilliou F."/>
            <person name="Klute M."/>
            <person name="Malik S.-B."/>
            <person name="Pightling A."/>
            <person name="Rachubinski R."/>
            <person name="Salas D."/>
            <person name="Schlacht A."/>
            <person name="Suga H."/>
            <person name="Archibald J."/>
            <person name="Ball S.G."/>
            <person name="Clark G."/>
            <person name="Dacks J."/>
            <person name="Van Der Giezen M."/>
            <person name="Tsaousis A."/>
            <person name="Roger A."/>
        </authorList>
    </citation>
    <scope>NUCLEOTIDE SEQUENCE [LARGE SCALE GENOMIC DNA]</scope>
    <source>
        <strain evidence="4">ATCC 50177 / NandII</strain>
    </source>
</reference>
<feature type="region of interest" description="Disordered" evidence="1">
    <location>
        <begin position="1"/>
        <end position="68"/>
    </location>
</feature>
<dbReference type="InterPro" id="IPR046331">
    <property type="entry name" value="GPAM1-like"/>
</dbReference>
<evidence type="ECO:0000259" key="2">
    <source>
        <dbReference type="Pfam" id="PF12572"/>
    </source>
</evidence>
<feature type="region of interest" description="Disordered" evidence="1">
    <location>
        <begin position="359"/>
        <end position="429"/>
    </location>
</feature>